<proteinExistence type="predicted"/>
<evidence type="ECO:0000256" key="1">
    <source>
        <dbReference type="SAM" id="SignalP"/>
    </source>
</evidence>
<gene>
    <name evidence="2" type="ORF">EV193_102132</name>
</gene>
<dbReference type="OrthoDB" id="3691544at2"/>
<protein>
    <recommendedName>
        <fullName evidence="4">Dirigent-like protein</fullName>
    </recommendedName>
</protein>
<sequence length="168" mass="16903">MSTTMRRTLAVGITGVAAAALLTAASAPASGDSPRDTLELVAKRTVFSVPQVPAVGIGFIGGGDLFDSTGVNKVGEGYSSCAIAKLGVEVPPTFTAQCGSTYRLADGELHLSSLRQYKAGQAGFNEGAIAILGGTGKYATARGEGKSAPAAPGKANVGYRFTFTIVTG</sequence>
<dbReference type="Gene3D" id="2.40.480.10">
    <property type="entry name" value="Allene oxide cyclase-like"/>
    <property type="match status" value="1"/>
</dbReference>
<keyword evidence="3" id="KW-1185">Reference proteome</keyword>
<feature type="chain" id="PRO_5020618989" description="Dirigent-like protein" evidence="1">
    <location>
        <begin position="30"/>
        <end position="168"/>
    </location>
</feature>
<dbReference type="EMBL" id="SGWQ01000002">
    <property type="protein sequence ID" value="RZS43156.1"/>
    <property type="molecule type" value="Genomic_DNA"/>
</dbReference>
<dbReference type="RefSeq" id="WP_130343041.1">
    <property type="nucleotide sequence ID" value="NZ_SGWQ01000002.1"/>
</dbReference>
<dbReference type="AlphaFoldDB" id="A0A4Q7L250"/>
<accession>A0A4Q7L250</accession>
<keyword evidence="1" id="KW-0732">Signal</keyword>
<evidence type="ECO:0008006" key="4">
    <source>
        <dbReference type="Google" id="ProtNLM"/>
    </source>
</evidence>
<dbReference type="InterPro" id="IPR044859">
    <property type="entry name" value="Allene_oxi_cyc_Dirigent"/>
</dbReference>
<reference evidence="2 3" key="1">
    <citation type="submission" date="2019-02" db="EMBL/GenBank/DDBJ databases">
        <title>Genomic Encyclopedia of Type Strains, Phase IV (KMG-IV): sequencing the most valuable type-strain genomes for metagenomic binning, comparative biology and taxonomic classification.</title>
        <authorList>
            <person name="Goeker M."/>
        </authorList>
    </citation>
    <scope>NUCLEOTIDE SEQUENCE [LARGE SCALE GENOMIC DNA]</scope>
    <source>
        <strain evidence="2 3">DSM 101727</strain>
    </source>
</reference>
<comment type="caution">
    <text evidence="2">The sequence shown here is derived from an EMBL/GenBank/DDBJ whole genome shotgun (WGS) entry which is preliminary data.</text>
</comment>
<name>A0A4Q7L250_9PSEU</name>
<evidence type="ECO:0000313" key="3">
    <source>
        <dbReference type="Proteomes" id="UP000294257"/>
    </source>
</evidence>
<organism evidence="2 3">
    <name type="scientific">Herbihabitans rhizosphaerae</name>
    <dbReference type="NCBI Taxonomy" id="1872711"/>
    <lineage>
        <taxon>Bacteria</taxon>
        <taxon>Bacillati</taxon>
        <taxon>Actinomycetota</taxon>
        <taxon>Actinomycetes</taxon>
        <taxon>Pseudonocardiales</taxon>
        <taxon>Pseudonocardiaceae</taxon>
        <taxon>Herbihabitans</taxon>
    </lineage>
</organism>
<dbReference type="Proteomes" id="UP000294257">
    <property type="component" value="Unassembled WGS sequence"/>
</dbReference>
<feature type="signal peptide" evidence="1">
    <location>
        <begin position="1"/>
        <end position="29"/>
    </location>
</feature>
<evidence type="ECO:0000313" key="2">
    <source>
        <dbReference type="EMBL" id="RZS43156.1"/>
    </source>
</evidence>